<dbReference type="Proteomes" id="UP000838748">
    <property type="component" value="Unassembled WGS sequence"/>
</dbReference>
<protein>
    <recommendedName>
        <fullName evidence="1">NTP pyrophosphohydrolase MazG-like domain-containing protein</fullName>
    </recommendedName>
</protein>
<dbReference type="EMBL" id="CAKLDM010000001">
    <property type="protein sequence ID" value="CAH0536930.1"/>
    <property type="molecule type" value="Genomic_DNA"/>
</dbReference>
<evidence type="ECO:0000313" key="2">
    <source>
        <dbReference type="EMBL" id="CAH0536930.1"/>
    </source>
</evidence>
<proteinExistence type="predicted"/>
<dbReference type="InterPro" id="IPR004518">
    <property type="entry name" value="MazG-like_dom"/>
</dbReference>
<keyword evidence="3" id="KW-1185">Reference proteome</keyword>
<comment type="caution">
    <text evidence="2">The sequence shown here is derived from an EMBL/GenBank/DDBJ whole genome shotgun (WGS) entry which is preliminary data.</text>
</comment>
<accession>A0ABM9A0F8</accession>
<evidence type="ECO:0000313" key="3">
    <source>
        <dbReference type="Proteomes" id="UP000838748"/>
    </source>
</evidence>
<gene>
    <name evidence="2" type="ORF">VMF7928_00820</name>
</gene>
<dbReference type="Pfam" id="PF03819">
    <property type="entry name" value="MazG"/>
    <property type="match status" value="1"/>
</dbReference>
<dbReference type="RefSeq" id="WP_237360197.1">
    <property type="nucleotide sequence ID" value="NZ_CAKLDM010000001.1"/>
</dbReference>
<feature type="domain" description="NTP pyrophosphohydrolase MazG-like" evidence="1">
    <location>
        <begin position="27"/>
        <end position="93"/>
    </location>
</feature>
<reference evidence="2" key="1">
    <citation type="submission" date="2021-11" db="EMBL/GenBank/DDBJ databases">
        <authorList>
            <person name="Rodrigo-Torres L."/>
            <person name="Arahal R. D."/>
            <person name="Lucena T."/>
        </authorList>
    </citation>
    <scope>NUCLEOTIDE SEQUENCE</scope>
    <source>
        <strain evidence="2">CECT 7928</strain>
    </source>
</reference>
<name>A0ABM9A0F8_9VIBR</name>
<dbReference type="SUPFAM" id="SSF101386">
    <property type="entry name" value="all-alpha NTP pyrophosphatases"/>
    <property type="match status" value="1"/>
</dbReference>
<organism evidence="2 3">
    <name type="scientific">Vibrio marisflavi CECT 7928</name>
    <dbReference type="NCBI Taxonomy" id="634439"/>
    <lineage>
        <taxon>Bacteria</taxon>
        <taxon>Pseudomonadati</taxon>
        <taxon>Pseudomonadota</taxon>
        <taxon>Gammaproteobacteria</taxon>
        <taxon>Vibrionales</taxon>
        <taxon>Vibrionaceae</taxon>
        <taxon>Vibrio</taxon>
    </lineage>
</organism>
<dbReference type="Gene3D" id="1.10.287.1080">
    <property type="entry name" value="MazG-like"/>
    <property type="match status" value="1"/>
</dbReference>
<sequence>MDELNQLIGVARRKADLDKVTSWSAGSQTYLQEIKNEVDEVVEEIEKKRLCFLEDELADVLWDYVNSLIALEQEKGVCIDSVLRRACRKYEERVSALESGIAWDNVKQKQKQRLIEEHAKAE</sequence>
<evidence type="ECO:0000259" key="1">
    <source>
        <dbReference type="Pfam" id="PF03819"/>
    </source>
</evidence>